<keyword evidence="3" id="KW-1185">Reference proteome</keyword>
<protein>
    <submittedName>
        <fullName evidence="2">Uncharacterized protein</fullName>
    </submittedName>
</protein>
<evidence type="ECO:0000256" key="1">
    <source>
        <dbReference type="SAM" id="Phobius"/>
    </source>
</evidence>
<evidence type="ECO:0000313" key="2">
    <source>
        <dbReference type="EMBL" id="ESW21605.1"/>
    </source>
</evidence>
<gene>
    <name evidence="2" type="ORF">PHAVU_005G084200g</name>
</gene>
<accession>V7BX35</accession>
<keyword evidence="1" id="KW-1133">Transmembrane helix</keyword>
<organism evidence="2 3">
    <name type="scientific">Phaseolus vulgaris</name>
    <name type="common">Kidney bean</name>
    <name type="synonym">French bean</name>
    <dbReference type="NCBI Taxonomy" id="3885"/>
    <lineage>
        <taxon>Eukaryota</taxon>
        <taxon>Viridiplantae</taxon>
        <taxon>Streptophyta</taxon>
        <taxon>Embryophyta</taxon>
        <taxon>Tracheophyta</taxon>
        <taxon>Spermatophyta</taxon>
        <taxon>Magnoliopsida</taxon>
        <taxon>eudicotyledons</taxon>
        <taxon>Gunneridae</taxon>
        <taxon>Pentapetalae</taxon>
        <taxon>rosids</taxon>
        <taxon>fabids</taxon>
        <taxon>Fabales</taxon>
        <taxon>Fabaceae</taxon>
        <taxon>Papilionoideae</taxon>
        <taxon>50 kb inversion clade</taxon>
        <taxon>NPAAA clade</taxon>
        <taxon>indigoferoid/millettioid clade</taxon>
        <taxon>Phaseoleae</taxon>
        <taxon>Phaseolus</taxon>
    </lineage>
</organism>
<reference evidence="3" key="1">
    <citation type="journal article" date="2014" name="Nat. Genet.">
        <title>A reference genome for common bean and genome-wide analysis of dual domestications.</title>
        <authorList>
            <person name="Schmutz J."/>
            <person name="McClean P.E."/>
            <person name="Mamidi S."/>
            <person name="Wu G.A."/>
            <person name="Cannon S.B."/>
            <person name="Grimwood J."/>
            <person name="Jenkins J."/>
            <person name="Shu S."/>
            <person name="Song Q."/>
            <person name="Chavarro C."/>
            <person name="Torres-Torres M."/>
            <person name="Geffroy V."/>
            <person name="Moghaddam S.M."/>
            <person name="Gao D."/>
            <person name="Abernathy B."/>
            <person name="Barry K."/>
            <person name="Blair M."/>
            <person name="Brick M.A."/>
            <person name="Chovatia M."/>
            <person name="Gepts P."/>
            <person name="Goodstein D.M."/>
            <person name="Gonzales M."/>
            <person name="Hellsten U."/>
            <person name="Hyten D.L."/>
            <person name="Jia G."/>
            <person name="Kelly J.D."/>
            <person name="Kudrna D."/>
            <person name="Lee R."/>
            <person name="Richard M.M."/>
            <person name="Miklas P.N."/>
            <person name="Osorno J.M."/>
            <person name="Rodrigues J."/>
            <person name="Thareau V."/>
            <person name="Urrea C.A."/>
            <person name="Wang M."/>
            <person name="Yu Y."/>
            <person name="Zhang M."/>
            <person name="Wing R.A."/>
            <person name="Cregan P.B."/>
            <person name="Rokhsar D.S."/>
            <person name="Jackson S.A."/>
        </authorList>
    </citation>
    <scope>NUCLEOTIDE SEQUENCE [LARGE SCALE GENOMIC DNA]</scope>
    <source>
        <strain evidence="3">cv. G19833</strain>
    </source>
</reference>
<dbReference type="OrthoDB" id="1700314at2759"/>
<dbReference type="AlphaFoldDB" id="V7BX35"/>
<dbReference type="Proteomes" id="UP000000226">
    <property type="component" value="Chromosome 5"/>
</dbReference>
<dbReference type="Gramene" id="ESW21605">
    <property type="protein sequence ID" value="ESW21605"/>
    <property type="gene ID" value="PHAVU_005G084200g"/>
</dbReference>
<sequence length="66" mass="7441">MIVLEHQASMCLVAEIVMVVIGLWGVFLRPMMFQYAAEMGVVTGCAIYSLIRERPSSWIFSNFLPS</sequence>
<feature type="transmembrane region" description="Helical" evidence="1">
    <location>
        <begin position="7"/>
        <end position="27"/>
    </location>
</feature>
<dbReference type="EMBL" id="CM002292">
    <property type="protein sequence ID" value="ESW21605.1"/>
    <property type="molecule type" value="Genomic_DNA"/>
</dbReference>
<keyword evidence="1" id="KW-0472">Membrane</keyword>
<evidence type="ECO:0000313" key="3">
    <source>
        <dbReference type="Proteomes" id="UP000000226"/>
    </source>
</evidence>
<name>V7BX35_PHAVU</name>
<proteinExistence type="predicted"/>
<keyword evidence="1" id="KW-0812">Transmembrane</keyword>